<organism evidence="2 3">
    <name type="scientific">Streptomyces stramineus</name>
    <dbReference type="NCBI Taxonomy" id="173861"/>
    <lineage>
        <taxon>Bacteria</taxon>
        <taxon>Bacillati</taxon>
        <taxon>Actinomycetota</taxon>
        <taxon>Actinomycetes</taxon>
        <taxon>Kitasatosporales</taxon>
        <taxon>Streptomycetaceae</taxon>
        <taxon>Streptomyces</taxon>
    </lineage>
</organism>
<gene>
    <name evidence="2" type="ORF">GCM10009544_28130</name>
</gene>
<evidence type="ECO:0000313" key="3">
    <source>
        <dbReference type="Proteomes" id="UP001499895"/>
    </source>
</evidence>
<evidence type="ECO:0000256" key="1">
    <source>
        <dbReference type="SAM" id="Phobius"/>
    </source>
</evidence>
<feature type="transmembrane region" description="Helical" evidence="1">
    <location>
        <begin position="12"/>
        <end position="36"/>
    </location>
</feature>
<keyword evidence="3" id="KW-1185">Reference proteome</keyword>
<protein>
    <submittedName>
        <fullName evidence="2">Uncharacterized protein</fullName>
    </submittedName>
</protein>
<reference evidence="2 3" key="1">
    <citation type="journal article" date="2019" name="Int. J. Syst. Evol. Microbiol.">
        <title>The Global Catalogue of Microorganisms (GCM) 10K type strain sequencing project: providing services to taxonomists for standard genome sequencing and annotation.</title>
        <authorList>
            <consortium name="The Broad Institute Genomics Platform"/>
            <consortium name="The Broad Institute Genome Sequencing Center for Infectious Disease"/>
            <person name="Wu L."/>
            <person name="Ma J."/>
        </authorList>
    </citation>
    <scope>NUCLEOTIDE SEQUENCE [LARGE SCALE GENOMIC DNA]</scope>
    <source>
        <strain evidence="2 3">JCM 10649</strain>
    </source>
</reference>
<sequence>MSARLLSAIRFLGSFAIGALAVATPLAAGGIAGLYAHGDLNQMLPDPVPVPTGHSLGLALVAAMFIGIAVEGLTGAWFAKTQARVGGKPWHSCPVCAQHIETPADEVFPVPALPRRQEEQ</sequence>
<dbReference type="EMBL" id="BAAAHB010000026">
    <property type="protein sequence ID" value="GAA0464160.1"/>
    <property type="molecule type" value="Genomic_DNA"/>
</dbReference>
<dbReference type="Proteomes" id="UP001499895">
    <property type="component" value="Unassembled WGS sequence"/>
</dbReference>
<dbReference type="RefSeq" id="WP_344090061.1">
    <property type="nucleotide sequence ID" value="NZ_BAAAHB010000026.1"/>
</dbReference>
<keyword evidence="1" id="KW-0812">Transmembrane</keyword>
<proteinExistence type="predicted"/>
<keyword evidence="1" id="KW-1133">Transmembrane helix</keyword>
<accession>A0ABN0ZZV3</accession>
<name>A0ABN0ZZV3_9ACTN</name>
<comment type="caution">
    <text evidence="2">The sequence shown here is derived from an EMBL/GenBank/DDBJ whole genome shotgun (WGS) entry which is preliminary data.</text>
</comment>
<keyword evidence="1" id="KW-0472">Membrane</keyword>
<feature type="transmembrane region" description="Helical" evidence="1">
    <location>
        <begin position="56"/>
        <end position="79"/>
    </location>
</feature>
<evidence type="ECO:0000313" key="2">
    <source>
        <dbReference type="EMBL" id="GAA0464160.1"/>
    </source>
</evidence>